<dbReference type="InterPro" id="IPR029063">
    <property type="entry name" value="SAM-dependent_MTases_sf"/>
</dbReference>
<evidence type="ECO:0000313" key="2">
    <source>
        <dbReference type="Proteomes" id="UP001501323"/>
    </source>
</evidence>
<dbReference type="Gene3D" id="3.40.50.150">
    <property type="entry name" value="Vaccinia Virus protein VP39"/>
    <property type="match status" value="1"/>
</dbReference>
<name>A0ABP9DNA2_9GAMM</name>
<reference evidence="2" key="1">
    <citation type="journal article" date="2019" name="Int. J. Syst. Evol. Microbiol.">
        <title>The Global Catalogue of Microorganisms (GCM) 10K type strain sequencing project: providing services to taxonomists for standard genome sequencing and annotation.</title>
        <authorList>
            <consortium name="The Broad Institute Genomics Platform"/>
            <consortium name="The Broad Institute Genome Sequencing Center for Infectious Disease"/>
            <person name="Wu L."/>
            <person name="Ma J."/>
        </authorList>
    </citation>
    <scope>NUCLEOTIDE SEQUENCE [LARGE SCALE GENOMIC DNA]</scope>
    <source>
        <strain evidence="2">JCM 18392</strain>
    </source>
</reference>
<proteinExistence type="predicted"/>
<organism evidence="1 2">
    <name type="scientific">Luteimonas vadosa</name>
    <dbReference type="NCBI Taxonomy" id="1165507"/>
    <lineage>
        <taxon>Bacteria</taxon>
        <taxon>Pseudomonadati</taxon>
        <taxon>Pseudomonadota</taxon>
        <taxon>Gammaproteobacteria</taxon>
        <taxon>Lysobacterales</taxon>
        <taxon>Lysobacteraceae</taxon>
        <taxon>Luteimonas</taxon>
    </lineage>
</organism>
<protein>
    <recommendedName>
        <fullName evidence="3">Class I SAM-dependent methyltransferase</fullName>
    </recommendedName>
</protein>
<dbReference type="RefSeq" id="WP_345293580.1">
    <property type="nucleotide sequence ID" value="NZ_BAABJY010000001.1"/>
</dbReference>
<accession>A0ABP9DNA2</accession>
<dbReference type="Proteomes" id="UP001501323">
    <property type="component" value="Unassembled WGS sequence"/>
</dbReference>
<keyword evidence="2" id="KW-1185">Reference proteome</keyword>
<gene>
    <name evidence="1" type="ORF">GCM10023332_01410</name>
</gene>
<dbReference type="Pfam" id="PF13489">
    <property type="entry name" value="Methyltransf_23"/>
    <property type="match status" value="1"/>
</dbReference>
<sequence>MAKDRQKIITALIDTKGLGLEVGPCHSPVAPKSEGYNVRIVDHLATEDLRRKYAGHGLDVERIEEVDYVWNGEPLEDLLAADAEYDWIVASHVIEHVPDPVSFIHSCQKVLKPGGILSLAIPDKRYCFDYLRPPSTTGGVLQAFLEKRTRHTPGQIFDSFSLAAVNGGTLAWQKGADGEVDFLHAHGLAGLMLQDYLASDGYVDIHGWVFTPSSFRLIIHDLNALGYLDIREESFTPTVGCEFFVSFRNAPAPDPAGRIGLARAALQETTPPRRSWFGR</sequence>
<evidence type="ECO:0008006" key="3">
    <source>
        <dbReference type="Google" id="ProtNLM"/>
    </source>
</evidence>
<dbReference type="SUPFAM" id="SSF53335">
    <property type="entry name" value="S-adenosyl-L-methionine-dependent methyltransferases"/>
    <property type="match status" value="1"/>
</dbReference>
<dbReference type="EMBL" id="BAABJY010000001">
    <property type="protein sequence ID" value="GAA4853975.1"/>
    <property type="molecule type" value="Genomic_DNA"/>
</dbReference>
<evidence type="ECO:0000313" key="1">
    <source>
        <dbReference type="EMBL" id="GAA4853975.1"/>
    </source>
</evidence>
<comment type="caution">
    <text evidence="1">The sequence shown here is derived from an EMBL/GenBank/DDBJ whole genome shotgun (WGS) entry which is preliminary data.</text>
</comment>